<dbReference type="GeneID" id="15803821"/>
<accession>L0AWL6</accession>
<name>L0AWL6_THEEQ</name>
<proteinExistence type="predicted"/>
<dbReference type="VEuPathDB" id="PiroplasmaDB:BEWA_022540"/>
<protein>
    <submittedName>
        <fullName evidence="1">Uncharacterized protein</fullName>
    </submittedName>
</protein>
<dbReference type="EMBL" id="CP001669">
    <property type="protein sequence ID" value="AFZ79406.1"/>
    <property type="molecule type" value="Genomic_DNA"/>
</dbReference>
<dbReference type="eggNOG" id="ENOG502SQS2">
    <property type="taxonomic scope" value="Eukaryota"/>
</dbReference>
<dbReference type="OrthoDB" id="417078at2759"/>
<dbReference type="KEGG" id="beq:BEWA_022540"/>
<dbReference type="RefSeq" id="XP_004829072.1">
    <property type="nucleotide sequence ID" value="XM_004829015.1"/>
</dbReference>
<evidence type="ECO:0000313" key="2">
    <source>
        <dbReference type="Proteomes" id="UP000031512"/>
    </source>
</evidence>
<dbReference type="AlphaFoldDB" id="L0AWL6"/>
<keyword evidence="2" id="KW-1185">Reference proteome</keyword>
<organism evidence="1 2">
    <name type="scientific">Theileria equi strain WA</name>
    <dbReference type="NCBI Taxonomy" id="1537102"/>
    <lineage>
        <taxon>Eukaryota</taxon>
        <taxon>Sar</taxon>
        <taxon>Alveolata</taxon>
        <taxon>Apicomplexa</taxon>
        <taxon>Aconoidasida</taxon>
        <taxon>Piroplasmida</taxon>
        <taxon>Theileriidae</taxon>
        <taxon>Theileria</taxon>
    </lineage>
</organism>
<dbReference type="Proteomes" id="UP000031512">
    <property type="component" value="Chromosome 1"/>
</dbReference>
<evidence type="ECO:0000313" key="1">
    <source>
        <dbReference type="EMBL" id="AFZ79406.1"/>
    </source>
</evidence>
<gene>
    <name evidence="1" type="ORF">BEWA_022540</name>
</gene>
<reference evidence="1 2" key="1">
    <citation type="journal article" date="2012" name="BMC Genomics">
        <title>Comparative genomic analysis and phylogenetic position of Theileria equi.</title>
        <authorList>
            <person name="Kappmeyer L.S."/>
            <person name="Thiagarajan M."/>
            <person name="Herndon D.R."/>
            <person name="Ramsay J.D."/>
            <person name="Caler E."/>
            <person name="Djikeng A."/>
            <person name="Gillespie J.J."/>
            <person name="Lau A.O."/>
            <person name="Roalson E.H."/>
            <person name="Silva J.C."/>
            <person name="Silva M.G."/>
            <person name="Suarez C.E."/>
            <person name="Ueti M.W."/>
            <person name="Nene V.M."/>
            <person name="Mealey R.H."/>
            <person name="Knowles D.P."/>
            <person name="Brayton K.A."/>
        </authorList>
    </citation>
    <scope>NUCLEOTIDE SEQUENCE [LARGE SCALE GENOMIC DNA]</scope>
    <source>
        <strain evidence="1 2">WA</strain>
    </source>
</reference>
<sequence length="222" mass="25745">MTESPCLCHTKLVEIQGIIAEELHDCKEKFWNHKISSIEKERDLLLLRNNQLRCQLAELQSKVAADPFISRRCQELSGENHGLVPSELEALETSKLHRQLLIYADHNKELEERLSQEQTVSMSWKYKFNDLERKIGKHVDELLDLTKDQKCIGDVEYNKHKTKHYCDVAKEALQLLKLAKARIDGDKHRLDSYVKRVSELENYLSQIRLGTVSPQEVIGSIL</sequence>